<dbReference type="Gene3D" id="1.10.10.60">
    <property type="entry name" value="Homeodomain-like"/>
    <property type="match status" value="2"/>
</dbReference>
<dbReference type="InterPro" id="IPR018062">
    <property type="entry name" value="HTH_AraC-typ_CS"/>
</dbReference>
<protein>
    <submittedName>
        <fullName evidence="6">MmsAB operon regulatory protein</fullName>
    </submittedName>
</protein>
<dbReference type="InterPro" id="IPR020449">
    <property type="entry name" value="Tscrpt_reg_AraC-type_HTH"/>
</dbReference>
<dbReference type="Pfam" id="PF12833">
    <property type="entry name" value="HTH_18"/>
    <property type="match status" value="1"/>
</dbReference>
<evidence type="ECO:0000259" key="5">
    <source>
        <dbReference type="PROSITE" id="PS01124"/>
    </source>
</evidence>
<keyword evidence="3" id="KW-0010">Activator</keyword>
<dbReference type="GO" id="GO:0043565">
    <property type="term" value="F:sequence-specific DNA binding"/>
    <property type="evidence" value="ECO:0007669"/>
    <property type="project" value="InterPro"/>
</dbReference>
<feature type="domain" description="HTH araC/xylS-type" evidence="5">
    <location>
        <begin position="194"/>
        <end position="292"/>
    </location>
</feature>
<evidence type="ECO:0000256" key="3">
    <source>
        <dbReference type="ARBA" id="ARBA00023159"/>
    </source>
</evidence>
<keyword evidence="2" id="KW-0238">DNA-binding</keyword>
<dbReference type="InterPro" id="IPR018060">
    <property type="entry name" value="HTH_AraC"/>
</dbReference>
<dbReference type="Gene3D" id="2.60.120.280">
    <property type="entry name" value="Regulatory protein AraC"/>
    <property type="match status" value="1"/>
</dbReference>
<dbReference type="SUPFAM" id="SSF46689">
    <property type="entry name" value="Homeodomain-like"/>
    <property type="match status" value="2"/>
</dbReference>
<sequence length="304" mass="34794">MSSPSNWPLPPESFRFLVPLKVQVALSEHPISRGMYPTSMGYYSRALNHEMRRIVHDDNLLIYCIEGGGVVTVEGVTNTIHAGDMFLLCDGVSHSYRALNSNPWTIYWVHFTGTDSRTFIEYLQAEHQRGSQVQFSIGVKARLVTEIEALMEVRESSSNLSSLLYASSRLRQILSYIALLSPAAHQQRNGLDLEQVHSLMQSHIHEHLSLEKLSNSVNMSKYHFIKRYKELTGTTPIDQFIHLKVERACHLLDSTIINIYEVASAVGYEDAYYFSRIFKKIKGVSPRQYRQMRTGLTKRDYESS</sequence>
<dbReference type="PRINTS" id="PR00032">
    <property type="entry name" value="HTHARAC"/>
</dbReference>
<dbReference type="InterPro" id="IPR009057">
    <property type="entry name" value="Homeodomain-like_sf"/>
</dbReference>
<dbReference type="CDD" id="cd06986">
    <property type="entry name" value="cupin_MmsR-like_N"/>
    <property type="match status" value="1"/>
</dbReference>
<dbReference type="Pfam" id="PF02311">
    <property type="entry name" value="AraC_binding"/>
    <property type="match status" value="1"/>
</dbReference>
<dbReference type="PATRIC" id="fig|1260221.3.peg.912"/>
<dbReference type="KEGG" id="vni:VIBNI_A0951"/>
<dbReference type="Proteomes" id="UP000016895">
    <property type="component" value="Chromosome 1"/>
</dbReference>
<evidence type="ECO:0000313" key="7">
    <source>
        <dbReference type="Proteomes" id="UP000016895"/>
    </source>
</evidence>
<dbReference type="PANTHER" id="PTHR43280">
    <property type="entry name" value="ARAC-FAMILY TRANSCRIPTIONAL REGULATOR"/>
    <property type="match status" value="1"/>
</dbReference>
<organism evidence="6 7">
    <name type="scientific">Vibrio nigripulchritudo</name>
    <dbReference type="NCBI Taxonomy" id="28173"/>
    <lineage>
        <taxon>Bacteria</taxon>
        <taxon>Pseudomonadati</taxon>
        <taxon>Pseudomonadota</taxon>
        <taxon>Gammaproteobacteria</taxon>
        <taxon>Vibrionales</taxon>
        <taxon>Vibrionaceae</taxon>
        <taxon>Vibrio</taxon>
    </lineage>
</organism>
<keyword evidence="7" id="KW-1185">Reference proteome</keyword>
<dbReference type="EMBL" id="FO203526">
    <property type="protein sequence ID" value="CCO57107.1"/>
    <property type="molecule type" value="Genomic_DNA"/>
</dbReference>
<gene>
    <name evidence="6" type="primary">mmsR</name>
    <name evidence="6" type="ORF">VIBNI_A0951</name>
</gene>
<evidence type="ECO:0000256" key="4">
    <source>
        <dbReference type="ARBA" id="ARBA00023163"/>
    </source>
</evidence>
<keyword evidence="4" id="KW-0804">Transcription</keyword>
<accession>U4KA61</accession>
<name>U4KA61_9VIBR</name>
<dbReference type="PROSITE" id="PS01124">
    <property type="entry name" value="HTH_ARAC_FAMILY_2"/>
    <property type="match status" value="1"/>
</dbReference>
<evidence type="ECO:0000256" key="1">
    <source>
        <dbReference type="ARBA" id="ARBA00023015"/>
    </source>
</evidence>
<dbReference type="GO" id="GO:0003700">
    <property type="term" value="F:DNA-binding transcription factor activity"/>
    <property type="evidence" value="ECO:0007669"/>
    <property type="project" value="InterPro"/>
</dbReference>
<dbReference type="RefSeq" id="WP_022550115.1">
    <property type="nucleotide sequence ID" value="NC_022528.1"/>
</dbReference>
<dbReference type="PANTHER" id="PTHR43280:SF30">
    <property type="entry name" value="MMSAB OPERON REGULATORY PROTEIN"/>
    <property type="match status" value="1"/>
</dbReference>
<dbReference type="InterPro" id="IPR037923">
    <property type="entry name" value="HTH-like"/>
</dbReference>
<evidence type="ECO:0000256" key="2">
    <source>
        <dbReference type="ARBA" id="ARBA00023125"/>
    </source>
</evidence>
<dbReference type="STRING" id="28173.VIBNI_A0951"/>
<dbReference type="SUPFAM" id="SSF51215">
    <property type="entry name" value="Regulatory protein AraC"/>
    <property type="match status" value="1"/>
</dbReference>
<evidence type="ECO:0000313" key="6">
    <source>
        <dbReference type="EMBL" id="CCO57107.1"/>
    </source>
</evidence>
<dbReference type="PROSITE" id="PS00041">
    <property type="entry name" value="HTH_ARAC_FAMILY_1"/>
    <property type="match status" value="1"/>
</dbReference>
<dbReference type="InterPro" id="IPR003313">
    <property type="entry name" value="AraC-bd"/>
</dbReference>
<proteinExistence type="predicted"/>
<dbReference type="OrthoDB" id="9803764at2"/>
<reference evidence="6 7" key="1">
    <citation type="journal article" date="2013" name="ISME J.">
        <title>Comparative genomics of pathogenic lineages of Vibrio nigripulchritudo identifies virulence-associated traits.</title>
        <authorList>
            <person name="Goudenege D."/>
            <person name="Labreuche Y."/>
            <person name="Krin E."/>
            <person name="Ansquer D."/>
            <person name="Mangenot S."/>
            <person name="Calteau A."/>
            <person name="Medigue C."/>
            <person name="Mazel D."/>
            <person name="Polz M.F."/>
            <person name="Le Roux F."/>
        </authorList>
    </citation>
    <scope>NUCLEOTIDE SEQUENCE [LARGE SCALE GENOMIC DNA]</scope>
    <source>
        <strain evidence="7">SnF1</strain>
    </source>
</reference>
<keyword evidence="1" id="KW-0805">Transcription regulation</keyword>
<dbReference type="SMART" id="SM00342">
    <property type="entry name" value="HTH_ARAC"/>
    <property type="match status" value="1"/>
</dbReference>
<dbReference type="AlphaFoldDB" id="U4KA61"/>